<dbReference type="Gene3D" id="1.20.120.450">
    <property type="entry name" value="dinb family like domain"/>
    <property type="match status" value="1"/>
</dbReference>
<evidence type="ECO:0000313" key="2">
    <source>
        <dbReference type="Proteomes" id="UP000325105"/>
    </source>
</evidence>
<keyword evidence="2" id="KW-1185">Reference proteome</keyword>
<dbReference type="AlphaFoldDB" id="A0A5S5DLU0"/>
<comment type="caution">
    <text evidence="1">The sequence shown here is derived from an EMBL/GenBank/DDBJ whole genome shotgun (WGS) entry which is preliminary data.</text>
</comment>
<reference evidence="1 2" key="1">
    <citation type="submission" date="2019-07" db="EMBL/GenBank/DDBJ databases">
        <title>Genomic Encyclopedia of Archaeal and Bacterial Type Strains, Phase II (KMG-II): from individual species to whole genera.</title>
        <authorList>
            <person name="Goeker M."/>
        </authorList>
    </citation>
    <scope>NUCLEOTIDE SEQUENCE [LARGE SCALE GENOMIC DNA]</scope>
    <source>
        <strain evidence="1 2">DSM 18850</strain>
    </source>
</reference>
<sequence>MIILWEGLNRQLLYLWKGLSSEMWQRKANGNTLVFLATDYIAHFEHHLKQIKEQ</sequence>
<dbReference type="EMBL" id="VNHX01000004">
    <property type="protein sequence ID" value="TYP96811.1"/>
    <property type="molecule type" value="Genomic_DNA"/>
</dbReference>
<dbReference type="Proteomes" id="UP000325105">
    <property type="component" value="Unassembled WGS sequence"/>
</dbReference>
<dbReference type="InterPro" id="IPR034660">
    <property type="entry name" value="DinB/YfiT-like"/>
</dbReference>
<protein>
    <recommendedName>
        <fullName evidence="3">DinB family protein</fullName>
    </recommendedName>
</protein>
<name>A0A5S5DLU0_9SPHI</name>
<organism evidence="1 2">
    <name type="scientific">Sphingobacterium allocomposti</name>
    <dbReference type="NCBI Taxonomy" id="415956"/>
    <lineage>
        <taxon>Bacteria</taxon>
        <taxon>Pseudomonadati</taxon>
        <taxon>Bacteroidota</taxon>
        <taxon>Sphingobacteriia</taxon>
        <taxon>Sphingobacteriales</taxon>
        <taxon>Sphingobacteriaceae</taxon>
        <taxon>Sphingobacterium</taxon>
    </lineage>
</organism>
<proteinExistence type="predicted"/>
<accession>A0A5S5DLU0</accession>
<evidence type="ECO:0008006" key="3">
    <source>
        <dbReference type="Google" id="ProtNLM"/>
    </source>
</evidence>
<gene>
    <name evidence="1" type="ORF">BC792_10432</name>
</gene>
<evidence type="ECO:0000313" key="1">
    <source>
        <dbReference type="EMBL" id="TYP96811.1"/>
    </source>
</evidence>